<evidence type="ECO:0000256" key="5">
    <source>
        <dbReference type="ARBA" id="ARBA00022679"/>
    </source>
</evidence>
<comment type="catalytic activity">
    <reaction evidence="11">
        <text>apo-[ACP] + CoA = holo-[ACP] + adenosine 3',5'-bisphosphate + H(+)</text>
        <dbReference type="Rhea" id="RHEA:12068"/>
        <dbReference type="Rhea" id="RHEA-COMP:9685"/>
        <dbReference type="Rhea" id="RHEA-COMP:9690"/>
        <dbReference type="ChEBI" id="CHEBI:15378"/>
        <dbReference type="ChEBI" id="CHEBI:29999"/>
        <dbReference type="ChEBI" id="CHEBI:57287"/>
        <dbReference type="ChEBI" id="CHEBI:58343"/>
        <dbReference type="ChEBI" id="CHEBI:64479"/>
        <dbReference type="EC" id="2.7.8.7"/>
    </reaction>
</comment>
<evidence type="ECO:0000256" key="3">
    <source>
        <dbReference type="ARBA" id="ARBA00022490"/>
    </source>
</evidence>
<dbReference type="GO" id="GO:0000287">
    <property type="term" value="F:magnesium ion binding"/>
    <property type="evidence" value="ECO:0007669"/>
    <property type="project" value="UniProtKB-UniRule"/>
</dbReference>
<proteinExistence type="inferred from homology"/>
<dbReference type="NCBIfam" id="TIGR00516">
    <property type="entry name" value="acpS"/>
    <property type="match status" value="1"/>
</dbReference>
<dbReference type="EC" id="2.7.8.7" evidence="11"/>
<dbReference type="InterPro" id="IPR037143">
    <property type="entry name" value="4-PPantetheinyl_Trfase_dom_sf"/>
</dbReference>
<comment type="function">
    <text evidence="11">Transfers the 4'-phosphopantetheine moiety from coenzyme A to a Ser of acyl-carrier-protein.</text>
</comment>
<evidence type="ECO:0000313" key="13">
    <source>
        <dbReference type="EMBL" id="EFR30733.1"/>
    </source>
</evidence>
<keyword evidence="14" id="KW-1185">Reference proteome</keyword>
<dbReference type="STRING" id="908337.HMPREF9257_0668"/>
<keyword evidence="10 11" id="KW-0275">Fatty acid biosynthesis</keyword>
<dbReference type="InterPro" id="IPR050559">
    <property type="entry name" value="P-Pant_transferase_sf"/>
</dbReference>
<comment type="cofactor">
    <cofactor evidence="1 11">
        <name>Mg(2+)</name>
        <dbReference type="ChEBI" id="CHEBI:18420"/>
    </cofactor>
</comment>
<evidence type="ECO:0000256" key="1">
    <source>
        <dbReference type="ARBA" id="ARBA00001946"/>
    </source>
</evidence>
<feature type="binding site" evidence="11">
    <location>
        <position position="6"/>
    </location>
    <ligand>
        <name>Mg(2+)</name>
        <dbReference type="ChEBI" id="CHEBI:18420"/>
    </ligand>
</feature>
<dbReference type="GO" id="GO:0006633">
    <property type="term" value="P:fatty acid biosynthetic process"/>
    <property type="evidence" value="ECO:0007669"/>
    <property type="project" value="UniProtKB-UniRule"/>
</dbReference>
<comment type="similarity">
    <text evidence="11">Belongs to the P-Pant transferase superfamily. AcpS family.</text>
</comment>
<dbReference type="AlphaFoldDB" id="E4KQV8"/>
<reference evidence="13 14" key="1">
    <citation type="submission" date="2010-10" db="EMBL/GenBank/DDBJ databases">
        <authorList>
            <person name="Durkin A.S."/>
            <person name="Madupu R."/>
            <person name="Torralba M."/>
            <person name="Gillis M."/>
            <person name="Methe B."/>
            <person name="Sutton G."/>
            <person name="Nelson K.E."/>
        </authorList>
    </citation>
    <scope>NUCLEOTIDE SEQUENCE [LARGE SCALE GENOMIC DNA]</scope>
    <source>
        <strain evidence="13 14">ACS-139-V-Col8</strain>
    </source>
</reference>
<dbReference type="Pfam" id="PF01648">
    <property type="entry name" value="ACPS"/>
    <property type="match status" value="1"/>
</dbReference>
<dbReference type="Proteomes" id="UP000005990">
    <property type="component" value="Unassembled WGS sequence"/>
</dbReference>
<keyword evidence="9 11" id="KW-0443">Lipid metabolism</keyword>
<dbReference type="InterPro" id="IPR004568">
    <property type="entry name" value="Ppantetheine-prot_Trfase_dom"/>
</dbReference>
<dbReference type="eggNOG" id="COG0736">
    <property type="taxonomic scope" value="Bacteria"/>
</dbReference>
<dbReference type="RefSeq" id="WP_006418893.1">
    <property type="nucleotide sequence ID" value="NZ_AENN01000017.1"/>
</dbReference>
<dbReference type="GO" id="GO:0005829">
    <property type="term" value="C:cytosol"/>
    <property type="evidence" value="ECO:0007669"/>
    <property type="project" value="TreeGrafter"/>
</dbReference>
<dbReference type="OrthoDB" id="517356at2"/>
<keyword evidence="7 11" id="KW-0276">Fatty acid metabolism</keyword>
<dbReference type="EMBL" id="AENN01000017">
    <property type="protein sequence ID" value="EFR30733.1"/>
    <property type="molecule type" value="Genomic_DNA"/>
</dbReference>
<dbReference type="GO" id="GO:0019878">
    <property type="term" value="P:lysine biosynthetic process via aminoadipic acid"/>
    <property type="evidence" value="ECO:0007669"/>
    <property type="project" value="TreeGrafter"/>
</dbReference>
<keyword evidence="5 11" id="KW-0808">Transferase</keyword>
<keyword evidence="8 11" id="KW-0460">Magnesium</keyword>
<evidence type="ECO:0000256" key="7">
    <source>
        <dbReference type="ARBA" id="ARBA00022832"/>
    </source>
</evidence>
<evidence type="ECO:0000256" key="11">
    <source>
        <dbReference type="HAMAP-Rule" id="MF_00101"/>
    </source>
</evidence>
<comment type="similarity">
    <text evidence="2">Belongs to the P-Pant transferase superfamily. Gsp/Sfp/HetI/AcpT family.</text>
</comment>
<dbReference type="InterPro" id="IPR002582">
    <property type="entry name" value="ACPS"/>
</dbReference>
<evidence type="ECO:0000313" key="14">
    <source>
        <dbReference type="Proteomes" id="UP000005990"/>
    </source>
</evidence>
<dbReference type="NCBIfam" id="TIGR00556">
    <property type="entry name" value="pantethn_trn"/>
    <property type="match status" value="1"/>
</dbReference>
<evidence type="ECO:0000256" key="6">
    <source>
        <dbReference type="ARBA" id="ARBA00022723"/>
    </source>
</evidence>
<evidence type="ECO:0000256" key="10">
    <source>
        <dbReference type="ARBA" id="ARBA00023160"/>
    </source>
</evidence>
<dbReference type="GO" id="GO:0008897">
    <property type="term" value="F:holo-[acyl-carrier-protein] synthase activity"/>
    <property type="evidence" value="ECO:0007669"/>
    <property type="project" value="UniProtKB-UniRule"/>
</dbReference>
<keyword evidence="4 11" id="KW-0444">Lipid biosynthesis</keyword>
<name>E4KQV8_9LACT</name>
<evidence type="ECO:0000259" key="12">
    <source>
        <dbReference type="Pfam" id="PF01648"/>
    </source>
</evidence>
<evidence type="ECO:0000256" key="4">
    <source>
        <dbReference type="ARBA" id="ARBA00022516"/>
    </source>
</evidence>
<evidence type="ECO:0000256" key="8">
    <source>
        <dbReference type="ARBA" id="ARBA00022842"/>
    </source>
</evidence>
<dbReference type="InterPro" id="IPR008278">
    <property type="entry name" value="4-PPantetheinyl_Trfase_dom"/>
</dbReference>
<feature type="binding site" evidence="11">
    <location>
        <position position="57"/>
    </location>
    <ligand>
        <name>Mg(2+)</name>
        <dbReference type="ChEBI" id="CHEBI:18420"/>
    </ligand>
</feature>
<organism evidence="13 14">
    <name type="scientific">Eremococcus coleocola ACS-139-V-Col8</name>
    <dbReference type="NCBI Taxonomy" id="908337"/>
    <lineage>
        <taxon>Bacteria</taxon>
        <taxon>Bacillati</taxon>
        <taxon>Bacillota</taxon>
        <taxon>Bacilli</taxon>
        <taxon>Lactobacillales</taxon>
        <taxon>Aerococcaceae</taxon>
        <taxon>Eremococcus</taxon>
    </lineage>
</organism>
<evidence type="ECO:0000256" key="2">
    <source>
        <dbReference type="ARBA" id="ARBA00010990"/>
    </source>
</evidence>
<dbReference type="PANTHER" id="PTHR12215:SF10">
    <property type="entry name" value="L-AMINOADIPATE-SEMIALDEHYDE DEHYDROGENASE-PHOSPHOPANTETHEINYL TRANSFERASE"/>
    <property type="match status" value="1"/>
</dbReference>
<keyword evidence="6 11" id="KW-0479">Metal-binding</keyword>
<evidence type="ECO:0000256" key="9">
    <source>
        <dbReference type="ARBA" id="ARBA00023098"/>
    </source>
</evidence>
<dbReference type="HAMAP" id="MF_00101">
    <property type="entry name" value="AcpS"/>
    <property type="match status" value="1"/>
</dbReference>
<feature type="domain" description="4'-phosphopantetheinyl transferase" evidence="12">
    <location>
        <begin position="3"/>
        <end position="107"/>
    </location>
</feature>
<dbReference type="SUPFAM" id="SSF56214">
    <property type="entry name" value="4'-phosphopantetheinyl transferase"/>
    <property type="match status" value="1"/>
</dbReference>
<dbReference type="Gene3D" id="3.90.470.20">
    <property type="entry name" value="4'-phosphopantetheinyl transferase domain"/>
    <property type="match status" value="1"/>
</dbReference>
<sequence>MKIGIDIVEIDRIASILAKFDNFPQKILTEQELEVYQDLVTRDRKLAFLAGRFAAKEAYAKALGTGLGAVVQLKGLSVMNNQAGQPYFAQAPIMQGVALSISHERHYAVSSVIINQGDQELNQALQALQAKK</sequence>
<dbReference type="PANTHER" id="PTHR12215">
    <property type="entry name" value="PHOSPHOPANTETHEINE TRANSFERASE"/>
    <property type="match status" value="1"/>
</dbReference>
<comment type="caution">
    <text evidence="13">The sequence shown here is derived from an EMBL/GenBank/DDBJ whole genome shotgun (WGS) entry which is preliminary data.</text>
</comment>
<gene>
    <name evidence="11 13" type="primary">acpS</name>
    <name evidence="13" type="ORF">HMPREF9257_0668</name>
</gene>
<keyword evidence="3 11" id="KW-0963">Cytoplasm</keyword>
<accession>E4KQV8</accession>
<protein>
    <recommendedName>
        <fullName evidence="11">Holo-[acyl-carrier-protein] synthase</fullName>
        <shortName evidence="11">Holo-ACP synthase</shortName>
        <ecNumber evidence="11">2.7.8.7</ecNumber>
    </recommendedName>
    <alternativeName>
        <fullName evidence="11">4'-phosphopantetheinyl transferase AcpS</fullName>
    </alternativeName>
</protein>
<comment type="subcellular location">
    <subcellularLocation>
        <location evidence="11">Cytoplasm</location>
    </subcellularLocation>
</comment>